<dbReference type="PANTHER" id="PTHR43176">
    <property type="entry name" value="3-HYDROXYISOBUTYRYL-COA HYDROLASE-RELATED"/>
    <property type="match status" value="1"/>
</dbReference>
<feature type="domain" description="Enoyl-CoA hydratase/isomerase" evidence="4">
    <location>
        <begin position="19"/>
        <end position="357"/>
    </location>
</feature>
<name>A0ABT7ICB8_9GAMM</name>
<reference evidence="5 6" key="1">
    <citation type="submission" date="2023-06" db="EMBL/GenBank/DDBJ databases">
        <title>Marinobacter azerbaijanicus a moderately halophilic, isolated from Urmia Lake in Azerbaijan region of Iran.</title>
        <authorList>
            <person name="Sanchez-Porro C."/>
            <person name="Aghdam E.M."/>
            <person name="Saheb S.M."/>
            <person name="Tarhriz V."/>
            <person name="Kazemi E."/>
            <person name="Ammozegar M.A."/>
            <person name="Ventosa A."/>
            <person name="Hejazi M.S."/>
        </authorList>
    </citation>
    <scope>NUCLEOTIDE SEQUENCE [LARGE SCALE GENOMIC DNA]</scope>
    <source>
        <strain evidence="5 6">TBZ242</strain>
    </source>
</reference>
<evidence type="ECO:0000313" key="5">
    <source>
        <dbReference type="EMBL" id="MDL0431795.1"/>
    </source>
</evidence>
<dbReference type="SUPFAM" id="SSF52096">
    <property type="entry name" value="ClpP/crotonase"/>
    <property type="match status" value="1"/>
</dbReference>
<proteinExistence type="predicted"/>
<protein>
    <recommendedName>
        <fullName evidence="2">3-hydroxyisobutyryl-CoA hydrolase</fullName>
        <ecNumber evidence="2">3.1.2.4</ecNumber>
    </recommendedName>
</protein>
<evidence type="ECO:0000256" key="1">
    <source>
        <dbReference type="ARBA" id="ARBA00001709"/>
    </source>
</evidence>
<dbReference type="InterPro" id="IPR045004">
    <property type="entry name" value="ECH_dom"/>
</dbReference>
<evidence type="ECO:0000313" key="6">
    <source>
        <dbReference type="Proteomes" id="UP001227964"/>
    </source>
</evidence>
<dbReference type="EC" id="3.1.2.4" evidence="2"/>
<organism evidence="5 6">
    <name type="scientific">Marinobacter azerbaijanicus</name>
    <dbReference type="NCBI Taxonomy" id="3050455"/>
    <lineage>
        <taxon>Bacteria</taxon>
        <taxon>Pseudomonadati</taxon>
        <taxon>Pseudomonadota</taxon>
        <taxon>Gammaproteobacteria</taxon>
        <taxon>Pseudomonadales</taxon>
        <taxon>Marinobacteraceae</taxon>
        <taxon>Marinobacter</taxon>
    </lineage>
</organism>
<dbReference type="InterPro" id="IPR032259">
    <property type="entry name" value="HIBYL-CoA-H"/>
</dbReference>
<dbReference type="GO" id="GO:0016787">
    <property type="term" value="F:hydrolase activity"/>
    <property type="evidence" value="ECO:0007669"/>
    <property type="project" value="UniProtKB-KW"/>
</dbReference>
<sequence length="360" mass="40073">MSNQAVIFEELEAADGRRIGVARLNVPRAMNALSLEMIHMLKARLDQWAADDAIAAVWLEGEGDKALCAGGDIVALYRDMTEPRSDNRASEGETFFTDEYELDYQIHTYPKPFVVWGNGIVMGGGLGLMAGGSHRVVTEHSRLAMPETTIGLYPDVGAGWFLNRMPGRTGLFLGLTGARMNGTDAIFTGLADRFIRHDMREEVKQALQQTGFGDEAYAAVSRVLRRFEAGSREAMPQSVVREHFDVIQALTDGDSLVEVVDNLGQYAGEDPWLIKAVKTVAAASPASLALTWQHYHDTLHDSLSEVFDKELRISKRSLKMGEFAEGVRALLIDKDLKPRWHFPTLESVDPKWIERFFIES</sequence>
<dbReference type="RefSeq" id="WP_285390923.1">
    <property type="nucleotide sequence ID" value="NZ_JASSVS010000005.1"/>
</dbReference>
<dbReference type="Pfam" id="PF16113">
    <property type="entry name" value="ECH_2"/>
    <property type="match status" value="1"/>
</dbReference>
<evidence type="ECO:0000259" key="4">
    <source>
        <dbReference type="Pfam" id="PF16113"/>
    </source>
</evidence>
<dbReference type="InterPro" id="IPR029045">
    <property type="entry name" value="ClpP/crotonase-like_dom_sf"/>
</dbReference>
<comment type="caution">
    <text evidence="5">The sequence shown here is derived from an EMBL/GenBank/DDBJ whole genome shotgun (WGS) entry which is preliminary data.</text>
</comment>
<comment type="catalytic activity">
    <reaction evidence="1">
        <text>3-hydroxy-2-methylpropanoyl-CoA + H2O = 3-hydroxy-2-methylpropanoate + CoA + H(+)</text>
        <dbReference type="Rhea" id="RHEA:20888"/>
        <dbReference type="ChEBI" id="CHEBI:11805"/>
        <dbReference type="ChEBI" id="CHEBI:15377"/>
        <dbReference type="ChEBI" id="CHEBI:15378"/>
        <dbReference type="ChEBI" id="CHEBI:57287"/>
        <dbReference type="ChEBI" id="CHEBI:57340"/>
        <dbReference type="EC" id="3.1.2.4"/>
    </reaction>
</comment>
<accession>A0ABT7ICB8</accession>
<keyword evidence="3 5" id="KW-0378">Hydrolase</keyword>
<dbReference type="PANTHER" id="PTHR43176:SF3">
    <property type="entry name" value="3-HYDROXYISOBUTYRYL-COA HYDROLASE, MITOCHONDRIAL"/>
    <property type="match status" value="1"/>
</dbReference>
<dbReference type="Gene3D" id="3.90.226.10">
    <property type="entry name" value="2-enoyl-CoA Hydratase, Chain A, domain 1"/>
    <property type="match status" value="1"/>
</dbReference>
<dbReference type="NCBIfam" id="NF004127">
    <property type="entry name" value="PRK05617.1"/>
    <property type="match status" value="1"/>
</dbReference>
<dbReference type="Proteomes" id="UP001227964">
    <property type="component" value="Unassembled WGS sequence"/>
</dbReference>
<evidence type="ECO:0000256" key="2">
    <source>
        <dbReference type="ARBA" id="ARBA00011915"/>
    </source>
</evidence>
<keyword evidence="6" id="KW-1185">Reference proteome</keyword>
<gene>
    <name evidence="5" type="ORF">QPM17_11690</name>
</gene>
<dbReference type="CDD" id="cd06558">
    <property type="entry name" value="crotonase-like"/>
    <property type="match status" value="1"/>
</dbReference>
<dbReference type="EMBL" id="JASSVS010000005">
    <property type="protein sequence ID" value="MDL0431795.1"/>
    <property type="molecule type" value="Genomic_DNA"/>
</dbReference>
<evidence type="ECO:0000256" key="3">
    <source>
        <dbReference type="ARBA" id="ARBA00022801"/>
    </source>
</evidence>